<comment type="caution">
    <text evidence="1">The sequence shown here is derived from an EMBL/GenBank/DDBJ whole genome shotgun (WGS) entry which is preliminary data.</text>
</comment>
<dbReference type="AlphaFoldDB" id="X0ZRP8"/>
<evidence type="ECO:0000313" key="1">
    <source>
        <dbReference type="EMBL" id="GAG60727.1"/>
    </source>
</evidence>
<gene>
    <name evidence="1" type="ORF">S01H4_00044</name>
</gene>
<organism evidence="1">
    <name type="scientific">marine sediment metagenome</name>
    <dbReference type="NCBI Taxonomy" id="412755"/>
    <lineage>
        <taxon>unclassified sequences</taxon>
        <taxon>metagenomes</taxon>
        <taxon>ecological metagenomes</taxon>
    </lineage>
</organism>
<sequence length="60" mass="7247">MEVDGKYFKEKLGGYYRSYQEIEGMKIPTEGEVEWNLSDRDLQYVKLKITDIQYNITEKY</sequence>
<name>X0ZRP8_9ZZZZ</name>
<reference evidence="1" key="1">
    <citation type="journal article" date="2014" name="Front. Microbiol.">
        <title>High frequency of phylogenetically diverse reductive dehalogenase-homologous genes in deep subseafloor sedimentary metagenomes.</title>
        <authorList>
            <person name="Kawai M."/>
            <person name="Futagami T."/>
            <person name="Toyoda A."/>
            <person name="Takaki Y."/>
            <person name="Nishi S."/>
            <person name="Hori S."/>
            <person name="Arai W."/>
            <person name="Tsubouchi T."/>
            <person name="Morono Y."/>
            <person name="Uchiyama I."/>
            <person name="Ito T."/>
            <person name="Fujiyama A."/>
            <person name="Inagaki F."/>
            <person name="Takami H."/>
        </authorList>
    </citation>
    <scope>NUCLEOTIDE SEQUENCE</scope>
    <source>
        <strain evidence="1">Expedition CK06-06</strain>
    </source>
</reference>
<proteinExistence type="predicted"/>
<accession>X0ZRP8</accession>
<dbReference type="InterPro" id="IPR054213">
    <property type="entry name" value="DUF6920"/>
</dbReference>
<dbReference type="EMBL" id="BART01000004">
    <property type="protein sequence ID" value="GAG60727.1"/>
    <property type="molecule type" value="Genomic_DNA"/>
</dbReference>
<protein>
    <submittedName>
        <fullName evidence="1">Uncharacterized protein</fullName>
    </submittedName>
</protein>
<dbReference type="Pfam" id="PF21900">
    <property type="entry name" value="DUF6920"/>
    <property type="match status" value="1"/>
</dbReference>